<gene>
    <name evidence="3" type="ORF">EJ913_28840</name>
</gene>
<organism evidence="3 4">
    <name type="scientific">Azospirillum doebereinerae</name>
    <dbReference type="NCBI Taxonomy" id="92933"/>
    <lineage>
        <taxon>Bacteria</taxon>
        <taxon>Pseudomonadati</taxon>
        <taxon>Pseudomonadota</taxon>
        <taxon>Alphaproteobacteria</taxon>
        <taxon>Rhodospirillales</taxon>
        <taxon>Azospirillaceae</taxon>
        <taxon>Azospirillum</taxon>
    </lineage>
</organism>
<dbReference type="PANTHER" id="PTHR42850">
    <property type="entry name" value="METALLOPHOSPHOESTERASE"/>
    <property type="match status" value="1"/>
</dbReference>
<feature type="domain" description="Calcineurin-like phosphoesterase" evidence="2">
    <location>
        <begin position="1"/>
        <end position="212"/>
    </location>
</feature>
<evidence type="ECO:0000256" key="1">
    <source>
        <dbReference type="ARBA" id="ARBA00008950"/>
    </source>
</evidence>
<dbReference type="GO" id="GO:0005737">
    <property type="term" value="C:cytoplasm"/>
    <property type="evidence" value="ECO:0007669"/>
    <property type="project" value="TreeGrafter"/>
</dbReference>
<dbReference type="InterPro" id="IPR050126">
    <property type="entry name" value="Ap4A_hydrolase"/>
</dbReference>
<dbReference type="RefSeq" id="WP_127004484.1">
    <property type="nucleotide sequence ID" value="NZ_JBNPXW010000023.1"/>
</dbReference>
<dbReference type="Pfam" id="PF12850">
    <property type="entry name" value="Metallophos_2"/>
    <property type="match status" value="1"/>
</dbReference>
<protein>
    <submittedName>
        <fullName evidence="3">Metallophosphoesterase</fullName>
    </submittedName>
</protein>
<dbReference type="InterPro" id="IPR029052">
    <property type="entry name" value="Metallo-depent_PP-like"/>
</dbReference>
<dbReference type="Proteomes" id="UP000280346">
    <property type="component" value="Unassembled WGS sequence"/>
</dbReference>
<keyword evidence="4" id="KW-1185">Reference proteome</keyword>
<dbReference type="InterPro" id="IPR024654">
    <property type="entry name" value="Calcineurin-like_PHP_lpxH"/>
</dbReference>
<reference evidence="3 4" key="1">
    <citation type="submission" date="2018-12" db="EMBL/GenBank/DDBJ databases">
        <authorList>
            <person name="Yang Y."/>
        </authorList>
    </citation>
    <scope>NUCLEOTIDE SEQUENCE [LARGE SCALE GENOMIC DNA]</scope>
    <source>
        <strain evidence="3 4">GSF71</strain>
    </source>
</reference>
<name>A0A3S0WV42_9PROT</name>
<sequence>MRIALISDIHANVEALRAVLDAVAAEGADRIVCLGDIVGYNTEIDACIALLRDADALCIAGNHDRAATGAIGTEGFSGPAARAIAWTRPRLGEDSHAFLSGLPLKAVVGNALVAVHGALHPEQGCELVRLDDDAKRGLSLDALARHPSGARICAFGHTHRAGVWERRDGVLRPLEGDTVTLRPDALHLVNPGTVGEPRGTDSRATFALLDTVHNRIAFRRVAYNRRATLAKTRRAGLAPRFAGVPAPVRMRLIGILRSLGLYEWLKRALPRRSSAV</sequence>
<dbReference type="Gene3D" id="3.60.21.10">
    <property type="match status" value="1"/>
</dbReference>
<proteinExistence type="inferred from homology"/>
<dbReference type="PANTHER" id="PTHR42850:SF2">
    <property type="entry name" value="BLL5683 PROTEIN"/>
    <property type="match status" value="1"/>
</dbReference>
<dbReference type="PIRSF" id="PIRSF000883">
    <property type="entry name" value="Pesterase_MJ0912"/>
    <property type="match status" value="1"/>
</dbReference>
<dbReference type="InterPro" id="IPR011152">
    <property type="entry name" value="Pesterase_MJ0912"/>
</dbReference>
<dbReference type="GO" id="GO:0016791">
    <property type="term" value="F:phosphatase activity"/>
    <property type="evidence" value="ECO:0007669"/>
    <property type="project" value="TreeGrafter"/>
</dbReference>
<comment type="caution">
    <text evidence="3">The sequence shown here is derived from an EMBL/GenBank/DDBJ whole genome shotgun (WGS) entry which is preliminary data.</text>
</comment>
<dbReference type="EMBL" id="RZIJ01000039">
    <property type="protein sequence ID" value="RUQ62200.1"/>
    <property type="molecule type" value="Genomic_DNA"/>
</dbReference>
<comment type="similarity">
    <text evidence="1">Belongs to the metallophosphoesterase superfamily. YfcE family.</text>
</comment>
<dbReference type="OrthoDB" id="9813918at2"/>
<evidence type="ECO:0000259" key="2">
    <source>
        <dbReference type="Pfam" id="PF12850"/>
    </source>
</evidence>
<evidence type="ECO:0000313" key="3">
    <source>
        <dbReference type="EMBL" id="RUQ62200.1"/>
    </source>
</evidence>
<evidence type="ECO:0000313" key="4">
    <source>
        <dbReference type="Proteomes" id="UP000280346"/>
    </source>
</evidence>
<dbReference type="AlphaFoldDB" id="A0A3S0WV42"/>
<accession>A0A3S0WV42</accession>
<dbReference type="SUPFAM" id="SSF56300">
    <property type="entry name" value="Metallo-dependent phosphatases"/>
    <property type="match status" value="1"/>
</dbReference>